<evidence type="ECO:0000256" key="8">
    <source>
        <dbReference type="ARBA" id="ARBA00048617"/>
    </source>
</evidence>
<evidence type="ECO:0000259" key="10">
    <source>
        <dbReference type="Pfam" id="PF02602"/>
    </source>
</evidence>
<dbReference type="InterPro" id="IPR036108">
    <property type="entry name" value="4pyrrol_syn_uPrphyn_synt_sf"/>
</dbReference>
<dbReference type="EMBL" id="AUPZ01000009">
    <property type="protein sequence ID" value="EQB39324.1"/>
    <property type="molecule type" value="Genomic_DNA"/>
</dbReference>
<dbReference type="PANTHER" id="PTHR38042:SF1">
    <property type="entry name" value="UROPORPHYRINOGEN-III SYNTHASE, CHLOROPLASTIC"/>
    <property type="match status" value="1"/>
</dbReference>
<evidence type="ECO:0000256" key="5">
    <source>
        <dbReference type="ARBA" id="ARBA00023244"/>
    </source>
</evidence>
<evidence type="ECO:0000256" key="3">
    <source>
        <dbReference type="ARBA" id="ARBA00013109"/>
    </source>
</evidence>
<evidence type="ECO:0000256" key="6">
    <source>
        <dbReference type="ARBA" id="ARBA00037589"/>
    </source>
</evidence>
<keyword evidence="12" id="KW-1185">Reference proteome</keyword>
<comment type="catalytic activity">
    <reaction evidence="8 9">
        <text>hydroxymethylbilane = uroporphyrinogen III + H2O</text>
        <dbReference type="Rhea" id="RHEA:18965"/>
        <dbReference type="ChEBI" id="CHEBI:15377"/>
        <dbReference type="ChEBI" id="CHEBI:57308"/>
        <dbReference type="ChEBI" id="CHEBI:57845"/>
        <dbReference type="EC" id="4.2.1.75"/>
    </reaction>
</comment>
<name>T0KQN6_9BACT</name>
<dbReference type="PATRIC" id="fig|1172190.3.peg.1479"/>
<evidence type="ECO:0000256" key="4">
    <source>
        <dbReference type="ARBA" id="ARBA00023239"/>
    </source>
</evidence>
<gene>
    <name evidence="11" type="ORF">M947_07645</name>
</gene>
<feature type="domain" description="Tetrapyrrole biosynthesis uroporphyrinogen III synthase" evidence="10">
    <location>
        <begin position="102"/>
        <end position="288"/>
    </location>
</feature>
<dbReference type="GO" id="GO:0006782">
    <property type="term" value="P:protoporphyrinogen IX biosynthetic process"/>
    <property type="evidence" value="ECO:0007669"/>
    <property type="project" value="UniProtKB-UniRule"/>
</dbReference>
<reference evidence="11 12" key="1">
    <citation type="submission" date="2013-07" db="EMBL/GenBank/DDBJ databases">
        <title>Sulfurimonas hongkongensis AST-10 Genome Sequencing.</title>
        <authorList>
            <person name="Cai L."/>
            <person name="Zhang T."/>
        </authorList>
    </citation>
    <scope>NUCLEOTIDE SEQUENCE [LARGE SCALE GENOMIC DNA]</scope>
    <source>
        <strain evidence="11 12">AST-10</strain>
    </source>
</reference>
<dbReference type="GO" id="GO:0006780">
    <property type="term" value="P:uroporphyrinogen III biosynthetic process"/>
    <property type="evidence" value="ECO:0007669"/>
    <property type="project" value="UniProtKB-UniRule"/>
</dbReference>
<dbReference type="Proteomes" id="UP000015520">
    <property type="component" value="Unassembled WGS sequence"/>
</dbReference>
<dbReference type="eggNOG" id="COG1587">
    <property type="taxonomic scope" value="Bacteria"/>
</dbReference>
<dbReference type="GO" id="GO:0004852">
    <property type="term" value="F:uroporphyrinogen-III synthase activity"/>
    <property type="evidence" value="ECO:0007669"/>
    <property type="project" value="UniProtKB-UniRule"/>
</dbReference>
<dbReference type="CDD" id="cd06578">
    <property type="entry name" value="HemD"/>
    <property type="match status" value="1"/>
</dbReference>
<evidence type="ECO:0000256" key="2">
    <source>
        <dbReference type="ARBA" id="ARBA00008133"/>
    </source>
</evidence>
<comment type="caution">
    <text evidence="11">The sequence shown here is derived from an EMBL/GenBank/DDBJ whole genome shotgun (WGS) entry which is preliminary data.</text>
</comment>
<keyword evidence="4 9" id="KW-0456">Lyase</keyword>
<sequence>MKIEKIISPLDLIYYEYDRKTKTLFYDTDYSNRFIELEFFKITYHLSKQNIKFKVLKDKSIEFTKQKFSLKDKFEKLLKYIEHKKQNIYLLNDVKIKFAKNIPLFEIKYIKQKINFYNYDALIFSSKNGVLAIDSMNKEWRKIPSYAISEQTAKLVKDVGGHLKFAGKTRHGDEFAYELLDELKGKRVLYLRAKEVVSNMLDILKENGIKCDDVVVYENHFKEPKEKKTLPKNSKIIFSSPSTIKYFFKAFSWDDSYRAISIGRTTAKYFPKHINPIIADKTSLKACVNKALETL</sequence>
<organism evidence="11 12">
    <name type="scientific">Sulfurimonas hongkongensis</name>
    <dbReference type="NCBI Taxonomy" id="1172190"/>
    <lineage>
        <taxon>Bacteria</taxon>
        <taxon>Pseudomonadati</taxon>
        <taxon>Campylobacterota</taxon>
        <taxon>Epsilonproteobacteria</taxon>
        <taxon>Campylobacterales</taxon>
        <taxon>Sulfurimonadaceae</taxon>
        <taxon>Sulfurimonas</taxon>
    </lineage>
</organism>
<dbReference type="EC" id="4.2.1.75" evidence="3 9"/>
<proteinExistence type="inferred from homology"/>
<dbReference type="AlphaFoldDB" id="T0KQN6"/>
<keyword evidence="5 9" id="KW-0627">Porphyrin biosynthesis</keyword>
<dbReference type="RefSeq" id="WP_021287785.1">
    <property type="nucleotide sequence ID" value="NZ_AUPZ01000009.1"/>
</dbReference>
<dbReference type="SUPFAM" id="SSF69618">
    <property type="entry name" value="HemD-like"/>
    <property type="match status" value="1"/>
</dbReference>
<accession>T0KQN6</accession>
<dbReference type="OrthoDB" id="5328023at2"/>
<dbReference type="Pfam" id="PF02602">
    <property type="entry name" value="HEM4"/>
    <property type="match status" value="1"/>
</dbReference>
<dbReference type="Gene3D" id="3.40.50.10090">
    <property type="match status" value="2"/>
</dbReference>
<protein>
    <recommendedName>
        <fullName evidence="7 9">Uroporphyrinogen-III synthase</fullName>
        <ecNumber evidence="3 9">4.2.1.75</ecNumber>
    </recommendedName>
</protein>
<comment type="pathway">
    <text evidence="1 9">Porphyrin-containing compound metabolism; protoporphyrin-IX biosynthesis; coproporphyrinogen-III from 5-aminolevulinate: step 3/4.</text>
</comment>
<comment type="similarity">
    <text evidence="2 9">Belongs to the uroporphyrinogen-III synthase family.</text>
</comment>
<evidence type="ECO:0000256" key="7">
    <source>
        <dbReference type="ARBA" id="ARBA00040167"/>
    </source>
</evidence>
<dbReference type="STRING" id="1172190.M947_07645"/>
<evidence type="ECO:0000313" key="11">
    <source>
        <dbReference type="EMBL" id="EQB39324.1"/>
    </source>
</evidence>
<evidence type="ECO:0000256" key="9">
    <source>
        <dbReference type="RuleBase" id="RU366031"/>
    </source>
</evidence>
<dbReference type="PANTHER" id="PTHR38042">
    <property type="entry name" value="UROPORPHYRINOGEN-III SYNTHASE, CHLOROPLASTIC"/>
    <property type="match status" value="1"/>
</dbReference>
<comment type="function">
    <text evidence="6 9">Catalyzes cyclization of the linear tetrapyrrole, hydroxymethylbilane, to the macrocyclic uroporphyrinogen III.</text>
</comment>
<evidence type="ECO:0000256" key="1">
    <source>
        <dbReference type="ARBA" id="ARBA00004772"/>
    </source>
</evidence>
<dbReference type="InterPro" id="IPR039793">
    <property type="entry name" value="UROS/Hem4"/>
</dbReference>
<dbReference type="InterPro" id="IPR003754">
    <property type="entry name" value="4pyrrol_synth_uPrphyn_synth"/>
</dbReference>
<evidence type="ECO:0000313" key="12">
    <source>
        <dbReference type="Proteomes" id="UP000015520"/>
    </source>
</evidence>